<dbReference type="InterPro" id="IPR000306">
    <property type="entry name" value="Znf_FYVE"/>
</dbReference>
<evidence type="ECO:0000256" key="2">
    <source>
        <dbReference type="ARBA" id="ARBA00022771"/>
    </source>
</evidence>
<dbReference type="AlphaFoldDB" id="V9IJF6"/>
<evidence type="ECO:0000313" key="7">
    <source>
        <dbReference type="EMBL" id="AEY60601.1"/>
    </source>
</evidence>
<sequence length="272" mass="30367">MNKNMNSPSKLTEFAPLSPEESQPGVASLFSKFFNFTKGSQNVDDSTISSTNEEQSSSDSESWKQSESTEKSPEDDNSSMMNFPLDSCEGRSLPNVLKRISNIVALKSNNLRSYKDSQLRSYWMPDSVSKQCYECGERFTTFRRRHHCRVCGQIFCSKCCSDQIPGKIMGCTGDLRVCTYCCKVVLSYLQSSDMRSDLSADLKALLEAGFIEPVLADNEFSDTAAVFKPVKLSNMQSTDLLTETQNTCDAQEPAWVKTIPQHDSTTDSESET</sequence>
<reference evidence="7" key="1">
    <citation type="submission" date="2011-11" db="EMBL/GenBank/DDBJ databases">
        <title>Decoding the brain transcriptome of the Eastern honeybee (Apis cerana) based on pyrosequencing.</title>
        <authorList>
            <person name="Sun L."/>
            <person name="Zheng H."/>
            <person name="Wang Y."/>
            <person name="Xie X."/>
            <person name="Zhu Y."/>
            <person name="Gu W."/>
            <person name="Wang S."/>
        </authorList>
    </citation>
    <scope>NUCLEOTIDE SEQUENCE</scope>
    <source>
        <tissue evidence="7">Brain</tissue>
    </source>
</reference>
<feature type="compositionally biased region" description="Polar residues" evidence="5">
    <location>
        <begin position="1"/>
        <end position="10"/>
    </location>
</feature>
<dbReference type="GO" id="GO:1903426">
    <property type="term" value="P:regulation of reactive oxygen species biosynthetic process"/>
    <property type="evidence" value="ECO:0007669"/>
    <property type="project" value="TreeGrafter"/>
</dbReference>
<dbReference type="GO" id="GO:0031410">
    <property type="term" value="C:cytoplasmic vesicle"/>
    <property type="evidence" value="ECO:0007669"/>
    <property type="project" value="TreeGrafter"/>
</dbReference>
<accession>V9IJF6</accession>
<keyword evidence="7" id="KW-0418">Kinase</keyword>
<feature type="compositionally biased region" description="Basic and acidic residues" evidence="5">
    <location>
        <begin position="61"/>
        <end position="74"/>
    </location>
</feature>
<keyword evidence="3" id="KW-0862">Zinc</keyword>
<evidence type="ECO:0000256" key="5">
    <source>
        <dbReference type="SAM" id="MobiDB-lite"/>
    </source>
</evidence>
<dbReference type="PANTHER" id="PTHR46715">
    <property type="entry name" value="1-PHOSPHATIDYLINOSITOL 3-PHOSPHATE 5-KINASE"/>
    <property type="match status" value="1"/>
</dbReference>
<dbReference type="SUPFAM" id="SSF57903">
    <property type="entry name" value="FYVE/PHD zinc finger"/>
    <property type="match status" value="1"/>
</dbReference>
<dbReference type="GO" id="GO:0008270">
    <property type="term" value="F:zinc ion binding"/>
    <property type="evidence" value="ECO:0007669"/>
    <property type="project" value="UniProtKB-KW"/>
</dbReference>
<dbReference type="InterPro" id="IPR043548">
    <property type="entry name" value="PIKfyve"/>
</dbReference>
<dbReference type="PANTHER" id="PTHR46715:SF1">
    <property type="entry name" value="1-PHOSPHATIDYLINOSITOL 3-PHOSPHATE 5-KINASE"/>
    <property type="match status" value="1"/>
</dbReference>
<evidence type="ECO:0000259" key="6">
    <source>
        <dbReference type="PROSITE" id="PS50178"/>
    </source>
</evidence>
<evidence type="ECO:0000256" key="3">
    <source>
        <dbReference type="ARBA" id="ARBA00022833"/>
    </source>
</evidence>
<dbReference type="InterPro" id="IPR013083">
    <property type="entry name" value="Znf_RING/FYVE/PHD"/>
</dbReference>
<dbReference type="InterPro" id="IPR011011">
    <property type="entry name" value="Znf_FYVE_PHD"/>
</dbReference>
<dbReference type="GO" id="GO:0032438">
    <property type="term" value="P:melanosome organization"/>
    <property type="evidence" value="ECO:0007669"/>
    <property type="project" value="TreeGrafter"/>
</dbReference>
<feature type="compositionally biased region" description="Low complexity" evidence="5">
    <location>
        <begin position="46"/>
        <end position="60"/>
    </location>
</feature>
<dbReference type="GO" id="GO:0052810">
    <property type="term" value="F:1-phosphatidylinositol-5-kinase activity"/>
    <property type="evidence" value="ECO:0007669"/>
    <property type="project" value="TreeGrafter"/>
</dbReference>
<keyword evidence="7" id="KW-0808">Transferase</keyword>
<gene>
    <name evidence="7" type="ORF">ACCB09437</name>
</gene>
<dbReference type="SMART" id="SM00064">
    <property type="entry name" value="FYVE"/>
    <property type="match status" value="1"/>
</dbReference>
<dbReference type="CDD" id="cd15725">
    <property type="entry name" value="FYVE_PIKfyve_Fab1"/>
    <property type="match status" value="1"/>
</dbReference>
<dbReference type="GO" id="GO:0090385">
    <property type="term" value="P:phagosome-lysosome fusion"/>
    <property type="evidence" value="ECO:0007669"/>
    <property type="project" value="TreeGrafter"/>
</dbReference>
<evidence type="ECO:0000256" key="1">
    <source>
        <dbReference type="ARBA" id="ARBA00022723"/>
    </source>
</evidence>
<dbReference type="Gene3D" id="3.30.40.10">
    <property type="entry name" value="Zinc/RING finger domain, C3HC4 (zinc finger)"/>
    <property type="match status" value="1"/>
</dbReference>
<dbReference type="Pfam" id="PF01363">
    <property type="entry name" value="FYVE"/>
    <property type="match status" value="1"/>
</dbReference>
<feature type="domain" description="FYVE-type" evidence="6">
    <location>
        <begin position="126"/>
        <end position="181"/>
    </location>
</feature>
<name>V9IJF6_APICE</name>
<feature type="region of interest" description="Disordered" evidence="5">
    <location>
        <begin position="1"/>
        <end position="24"/>
    </location>
</feature>
<proteinExistence type="evidence at transcript level"/>
<dbReference type="GO" id="GO:0012506">
    <property type="term" value="C:vesicle membrane"/>
    <property type="evidence" value="ECO:0007669"/>
    <property type="project" value="TreeGrafter"/>
</dbReference>
<keyword evidence="1" id="KW-0479">Metal-binding</keyword>
<dbReference type="PROSITE" id="PS50178">
    <property type="entry name" value="ZF_FYVE"/>
    <property type="match status" value="1"/>
</dbReference>
<dbReference type="InterPro" id="IPR017455">
    <property type="entry name" value="Znf_FYVE-rel"/>
</dbReference>
<organism evidence="7">
    <name type="scientific">Apis cerana</name>
    <name type="common">Indian honeybee</name>
    <dbReference type="NCBI Taxonomy" id="7461"/>
    <lineage>
        <taxon>Eukaryota</taxon>
        <taxon>Metazoa</taxon>
        <taxon>Ecdysozoa</taxon>
        <taxon>Arthropoda</taxon>
        <taxon>Hexapoda</taxon>
        <taxon>Insecta</taxon>
        <taxon>Pterygota</taxon>
        <taxon>Neoptera</taxon>
        <taxon>Endopterygota</taxon>
        <taxon>Hymenoptera</taxon>
        <taxon>Apocrita</taxon>
        <taxon>Aculeata</taxon>
        <taxon>Apoidea</taxon>
        <taxon>Anthophila</taxon>
        <taxon>Apidae</taxon>
        <taxon>Apis</taxon>
    </lineage>
</organism>
<dbReference type="GO" id="GO:0000285">
    <property type="term" value="F:1-phosphatidylinositol-3-phosphate 5-kinase activity"/>
    <property type="evidence" value="ECO:0007669"/>
    <property type="project" value="InterPro"/>
</dbReference>
<keyword evidence="2 4" id="KW-0863">Zinc-finger</keyword>
<feature type="region of interest" description="Disordered" evidence="5">
    <location>
        <begin position="40"/>
        <end position="81"/>
    </location>
</feature>
<evidence type="ECO:0000256" key="4">
    <source>
        <dbReference type="PROSITE-ProRule" id="PRU00091"/>
    </source>
</evidence>
<dbReference type="EMBL" id="JR048216">
    <property type="protein sequence ID" value="AEY60601.1"/>
    <property type="molecule type" value="mRNA"/>
</dbReference>
<dbReference type="FunFam" id="3.30.40.10:FF:000057">
    <property type="entry name" value="1-phosphatidylinositol 3-phosphate 5-kinase isoform X1"/>
    <property type="match status" value="1"/>
</dbReference>
<protein>
    <submittedName>
        <fullName evidence="7">1-phosphatidylinositol-3-phosphate 5-kinase</fullName>
    </submittedName>
</protein>